<dbReference type="AlphaFoldDB" id="A0A2V4APD9"/>
<dbReference type="GO" id="GO:0004300">
    <property type="term" value="F:enoyl-CoA hydratase activity"/>
    <property type="evidence" value="ECO:0007669"/>
    <property type="project" value="UniProtKB-EC"/>
</dbReference>
<dbReference type="PANTHER" id="PTHR11941">
    <property type="entry name" value="ENOYL-COA HYDRATASE-RELATED"/>
    <property type="match status" value="1"/>
</dbReference>
<dbReference type="PROSITE" id="PS00166">
    <property type="entry name" value="ENOYL_COA_HYDRATASE"/>
    <property type="match status" value="1"/>
</dbReference>
<comment type="similarity">
    <text evidence="1 5">Belongs to the enoyl-CoA hydratase/isomerase family.</text>
</comment>
<comment type="caution">
    <text evidence="6">The sequence shown here is derived from an EMBL/GenBank/DDBJ whole genome shotgun (WGS) entry which is preliminary data.</text>
</comment>
<dbReference type="CDD" id="cd06558">
    <property type="entry name" value="crotonase-like"/>
    <property type="match status" value="1"/>
</dbReference>
<dbReference type="EMBL" id="MASW01000024">
    <property type="protein sequence ID" value="PXY16531.1"/>
    <property type="molecule type" value="Genomic_DNA"/>
</dbReference>
<evidence type="ECO:0000256" key="4">
    <source>
        <dbReference type="ARBA" id="ARBA00023717"/>
    </source>
</evidence>
<dbReference type="Pfam" id="PF00378">
    <property type="entry name" value="ECH_1"/>
    <property type="match status" value="1"/>
</dbReference>
<dbReference type="Gene3D" id="1.10.12.10">
    <property type="entry name" value="Lyase 2-enoyl-coa Hydratase, Chain A, domain 2"/>
    <property type="match status" value="1"/>
</dbReference>
<keyword evidence="6" id="KW-0614">Plasmid</keyword>
<dbReference type="InterPro" id="IPR014748">
    <property type="entry name" value="Enoyl-CoA_hydra_C"/>
</dbReference>
<dbReference type="InterPro" id="IPR001753">
    <property type="entry name" value="Enoyl-CoA_hydra/iso"/>
</dbReference>
<proteinExistence type="inferred from homology"/>
<dbReference type="PANTHER" id="PTHR11941:SF54">
    <property type="entry name" value="ENOYL-COA HYDRATASE, MITOCHONDRIAL"/>
    <property type="match status" value="1"/>
</dbReference>
<geneLocation type="plasmid" evidence="7">
    <name>ppmurdsm45305</name>
</geneLocation>
<dbReference type="InterPro" id="IPR018376">
    <property type="entry name" value="Enoyl-CoA_hyd/isom_CS"/>
</dbReference>
<evidence type="ECO:0000313" key="7">
    <source>
        <dbReference type="Proteomes" id="UP000249915"/>
    </source>
</evidence>
<organism evidence="6 7">
    <name type="scientific">Prauserella muralis</name>
    <dbReference type="NCBI Taxonomy" id="588067"/>
    <lineage>
        <taxon>Bacteria</taxon>
        <taxon>Bacillati</taxon>
        <taxon>Actinomycetota</taxon>
        <taxon>Actinomycetes</taxon>
        <taxon>Pseudonocardiales</taxon>
        <taxon>Pseudonocardiaceae</taxon>
        <taxon>Prauserella</taxon>
    </lineage>
</organism>
<protein>
    <submittedName>
        <fullName evidence="6">Uncharacterized protein</fullName>
    </submittedName>
</protein>
<dbReference type="InterPro" id="IPR029045">
    <property type="entry name" value="ClpP/crotonase-like_dom_sf"/>
</dbReference>
<dbReference type="RefSeq" id="WP_112278776.1">
    <property type="nucleotide sequence ID" value="NZ_CM009984.1"/>
</dbReference>
<dbReference type="OrthoDB" id="9777711at2"/>
<keyword evidence="7" id="KW-1185">Reference proteome</keyword>
<evidence type="ECO:0000256" key="2">
    <source>
        <dbReference type="ARBA" id="ARBA00023239"/>
    </source>
</evidence>
<evidence type="ECO:0000313" key="6">
    <source>
        <dbReference type="EMBL" id="PXY16531.1"/>
    </source>
</evidence>
<reference evidence="6 7" key="1">
    <citation type="submission" date="2016-07" db="EMBL/GenBank/DDBJ databases">
        <title>Draft genome sequence of Prauserella muralis DSM 45305, isolated from a mould-covered wall in an indoor environment.</title>
        <authorList>
            <person name="Ruckert C."/>
            <person name="Albersmeier A."/>
            <person name="Jiang C.-L."/>
            <person name="Jiang Y."/>
            <person name="Kalinowski J."/>
            <person name="Schneider O."/>
            <person name="Winkler A."/>
            <person name="Zotchev S.B."/>
        </authorList>
    </citation>
    <scope>NUCLEOTIDE SEQUENCE [LARGE SCALE GENOMIC DNA]</scope>
    <source>
        <strain evidence="6 7">DSM 45305</strain>
        <plasmid evidence="7">ppmurdsm45305</plasmid>
    </source>
</reference>
<name>A0A2V4APD9_9PSEU</name>
<accession>A0A2V4APD9</accession>
<dbReference type="Gene3D" id="3.90.226.10">
    <property type="entry name" value="2-enoyl-CoA Hydratase, Chain A, domain 1"/>
    <property type="match status" value="1"/>
</dbReference>
<comment type="catalytic activity">
    <reaction evidence="4">
        <text>a 4-saturated-(3S)-3-hydroxyacyl-CoA = a (3E)-enoyl-CoA + H2O</text>
        <dbReference type="Rhea" id="RHEA:20724"/>
        <dbReference type="ChEBI" id="CHEBI:15377"/>
        <dbReference type="ChEBI" id="CHEBI:58521"/>
        <dbReference type="ChEBI" id="CHEBI:137480"/>
        <dbReference type="EC" id="4.2.1.17"/>
    </reaction>
</comment>
<keyword evidence="2" id="KW-0456">Lyase</keyword>
<evidence type="ECO:0000256" key="5">
    <source>
        <dbReference type="RuleBase" id="RU003707"/>
    </source>
</evidence>
<dbReference type="Proteomes" id="UP000249915">
    <property type="component" value="Plasmid pPmurDSM45305"/>
</dbReference>
<gene>
    <name evidence="6" type="ORF">BAY60_35605</name>
</gene>
<evidence type="ECO:0000256" key="1">
    <source>
        <dbReference type="ARBA" id="ARBA00005254"/>
    </source>
</evidence>
<dbReference type="GO" id="GO:0006635">
    <property type="term" value="P:fatty acid beta-oxidation"/>
    <property type="evidence" value="ECO:0007669"/>
    <property type="project" value="TreeGrafter"/>
</dbReference>
<sequence>MTVNAPPEPNIVVEEVAPALSVVWLNRPAQLNALSSTVMAELSDAMSTVGRDSRAVVLSGRGRAFCAGGDLKELYPLLSEADVDGRRLQMRAFQEVVTAIRSTPCPVVAAVNGVCAGAGISLALASDVVMAGADVEFHPTFTRVGLLPDLGSLHLWTQAVGPRRAKEMAFLPEPIGAEDARAAGMVNRVVAPGQAVEAAVELAHRLAAGPRAALQMVKDIINREDQADLEASMVLESYAQAAAFSTGEVDEGVAAFLEGRAPRFGAATETEGTP</sequence>
<dbReference type="SUPFAM" id="SSF52096">
    <property type="entry name" value="ClpP/crotonase"/>
    <property type="match status" value="1"/>
</dbReference>
<evidence type="ECO:0000256" key="3">
    <source>
        <dbReference type="ARBA" id="ARBA00023709"/>
    </source>
</evidence>
<comment type="catalytic activity">
    <reaction evidence="3">
        <text>a (3S)-3-hydroxyacyl-CoA = a (2E)-enoyl-CoA + H2O</text>
        <dbReference type="Rhea" id="RHEA:16105"/>
        <dbReference type="ChEBI" id="CHEBI:15377"/>
        <dbReference type="ChEBI" id="CHEBI:57318"/>
        <dbReference type="ChEBI" id="CHEBI:58856"/>
        <dbReference type="EC" id="4.2.1.17"/>
    </reaction>
</comment>